<reference evidence="1 2" key="1">
    <citation type="journal article" date="2013" name="Proc. Natl. Acad. Sci. U.S.A.">
        <title>Genome of an arbuscular mycorrhizal fungus provides insight into the oldest plant symbiosis.</title>
        <authorList>
            <person name="Tisserant E."/>
            <person name="Malbreil M."/>
            <person name="Kuo A."/>
            <person name="Kohler A."/>
            <person name="Symeonidi A."/>
            <person name="Balestrini R."/>
            <person name="Charron P."/>
            <person name="Duensing N."/>
            <person name="Frei Dit Frey N."/>
            <person name="Gianinazzi-Pearson V."/>
            <person name="Gilbert L.B."/>
            <person name="Handa Y."/>
            <person name="Herr J.R."/>
            <person name="Hijri M."/>
            <person name="Koul R."/>
            <person name="Kawaguchi M."/>
            <person name="Krajinski F."/>
            <person name="Lammers P.J."/>
            <person name="Masclaux F.G."/>
            <person name="Murat C."/>
            <person name="Morin E."/>
            <person name="Ndikumana S."/>
            <person name="Pagni M."/>
            <person name="Petitpierre D."/>
            <person name="Requena N."/>
            <person name="Rosikiewicz P."/>
            <person name="Riley R."/>
            <person name="Saito K."/>
            <person name="San Clemente H."/>
            <person name="Shapiro H."/>
            <person name="van Tuinen D."/>
            <person name="Becard G."/>
            <person name="Bonfante P."/>
            <person name="Paszkowski U."/>
            <person name="Shachar-Hill Y.Y."/>
            <person name="Tuskan G.A."/>
            <person name="Young P.W."/>
            <person name="Sanders I.R."/>
            <person name="Henrissat B."/>
            <person name="Rensing S.A."/>
            <person name="Grigoriev I.V."/>
            <person name="Corradi N."/>
            <person name="Roux C."/>
            <person name="Martin F."/>
        </authorList>
    </citation>
    <scope>NUCLEOTIDE SEQUENCE [LARGE SCALE GENOMIC DNA]</scope>
    <source>
        <strain evidence="1 2">DAOM 197198</strain>
    </source>
</reference>
<proteinExistence type="predicted"/>
<protein>
    <submittedName>
        <fullName evidence="1">Uncharacterized protein</fullName>
    </submittedName>
</protein>
<evidence type="ECO:0000313" key="1">
    <source>
        <dbReference type="EMBL" id="POG77681.1"/>
    </source>
</evidence>
<gene>
    <name evidence="1" type="ORF">GLOIN_2v1544813</name>
</gene>
<sequence>MTDDLEIFLRNSQNTFIKKLLIRYMVWNEGKHILSYIKEFITEKKRVKYLAISEFGPGVDNELFSSKDKFKFHNVVVRRYNDLYITPYNFITNNLQYSI</sequence>
<name>A0A2P4QJ73_RHIID</name>
<comment type="caution">
    <text evidence="1">The sequence shown here is derived from an EMBL/GenBank/DDBJ whole genome shotgun (WGS) entry which is preliminary data.</text>
</comment>
<evidence type="ECO:0000313" key="2">
    <source>
        <dbReference type="Proteomes" id="UP000018888"/>
    </source>
</evidence>
<keyword evidence="2" id="KW-1185">Reference proteome</keyword>
<dbReference type="Proteomes" id="UP000018888">
    <property type="component" value="Unassembled WGS sequence"/>
</dbReference>
<dbReference type="EMBL" id="AUPC02000038">
    <property type="protein sequence ID" value="POG77681.1"/>
    <property type="molecule type" value="Genomic_DNA"/>
</dbReference>
<reference evidence="1 2" key="2">
    <citation type="journal article" date="2018" name="New Phytol.">
        <title>High intraspecific genome diversity in the model arbuscular mycorrhizal symbiont Rhizophagus irregularis.</title>
        <authorList>
            <person name="Chen E.C.H."/>
            <person name="Morin E."/>
            <person name="Beaudet D."/>
            <person name="Noel J."/>
            <person name="Yildirir G."/>
            <person name="Ndikumana S."/>
            <person name="Charron P."/>
            <person name="St-Onge C."/>
            <person name="Giorgi J."/>
            <person name="Kruger M."/>
            <person name="Marton T."/>
            <person name="Ropars J."/>
            <person name="Grigoriev I.V."/>
            <person name="Hainaut M."/>
            <person name="Henrissat B."/>
            <person name="Roux C."/>
            <person name="Martin F."/>
            <person name="Corradi N."/>
        </authorList>
    </citation>
    <scope>NUCLEOTIDE SEQUENCE [LARGE SCALE GENOMIC DNA]</scope>
    <source>
        <strain evidence="1 2">DAOM 197198</strain>
    </source>
</reference>
<accession>A0A2P4QJ73</accession>
<dbReference type="AlphaFoldDB" id="A0A2P4QJ73"/>
<dbReference type="VEuPathDB" id="FungiDB:RhiirFUN_017000"/>
<organism evidence="1 2">
    <name type="scientific">Rhizophagus irregularis (strain DAOM 181602 / DAOM 197198 / MUCL 43194)</name>
    <name type="common">Arbuscular mycorrhizal fungus</name>
    <name type="synonym">Glomus intraradices</name>
    <dbReference type="NCBI Taxonomy" id="747089"/>
    <lineage>
        <taxon>Eukaryota</taxon>
        <taxon>Fungi</taxon>
        <taxon>Fungi incertae sedis</taxon>
        <taxon>Mucoromycota</taxon>
        <taxon>Glomeromycotina</taxon>
        <taxon>Glomeromycetes</taxon>
        <taxon>Glomerales</taxon>
        <taxon>Glomeraceae</taxon>
        <taxon>Rhizophagus</taxon>
    </lineage>
</organism>